<dbReference type="Gene3D" id="3.60.21.10">
    <property type="match status" value="1"/>
</dbReference>
<dbReference type="InterPro" id="IPR004843">
    <property type="entry name" value="Calcineurin-like_PHP"/>
</dbReference>
<evidence type="ECO:0000259" key="2">
    <source>
        <dbReference type="Pfam" id="PF00149"/>
    </source>
</evidence>
<feature type="chain" id="PRO_5018174688" description="Calcineurin-like phosphoesterase domain-containing protein" evidence="1">
    <location>
        <begin position="26"/>
        <end position="282"/>
    </location>
</feature>
<gene>
    <name evidence="3" type="ORF">DNF11_3089</name>
</gene>
<dbReference type="SUPFAM" id="SSF56300">
    <property type="entry name" value="Metallo-dependent phosphatases"/>
    <property type="match status" value="1"/>
</dbReference>
<evidence type="ECO:0000313" key="3">
    <source>
        <dbReference type="EMBL" id="AYO44039.1"/>
    </source>
</evidence>
<evidence type="ECO:0000256" key="1">
    <source>
        <dbReference type="SAM" id="SignalP"/>
    </source>
</evidence>
<feature type="domain" description="Calcineurin-like phosphoesterase" evidence="2">
    <location>
        <begin position="29"/>
        <end position="189"/>
    </location>
</feature>
<dbReference type="GO" id="GO:0016787">
    <property type="term" value="F:hydrolase activity"/>
    <property type="evidence" value="ECO:0007669"/>
    <property type="project" value="InterPro"/>
</dbReference>
<dbReference type="STRING" id="425264.A0A3G2S9Y9"/>
<dbReference type="Pfam" id="PF00149">
    <property type="entry name" value="Metallophos"/>
    <property type="match status" value="1"/>
</dbReference>
<reference evidence="3 4" key="1">
    <citation type="submission" date="2018-10" db="EMBL/GenBank/DDBJ databases">
        <title>Complete genome sequence of Malassezia restricta CBS 7877.</title>
        <authorList>
            <person name="Morand S.C."/>
            <person name="Bertignac M."/>
            <person name="Iltis A."/>
            <person name="Kolder I."/>
            <person name="Pirovano W."/>
            <person name="Jourdain R."/>
            <person name="Clavaud C."/>
        </authorList>
    </citation>
    <scope>NUCLEOTIDE SEQUENCE [LARGE SCALE GENOMIC DNA]</scope>
    <source>
        <strain evidence="3 4">CBS 7877</strain>
    </source>
</reference>
<dbReference type="EMBL" id="CP033152">
    <property type="protein sequence ID" value="AYO44039.1"/>
    <property type="molecule type" value="Genomic_DNA"/>
</dbReference>
<organism evidence="3 4">
    <name type="scientific">Malassezia restricta (strain ATCC 96810 / NBRC 103918 / CBS 7877)</name>
    <name type="common">Seborrheic dermatitis infection agent</name>
    <dbReference type="NCBI Taxonomy" id="425264"/>
    <lineage>
        <taxon>Eukaryota</taxon>
        <taxon>Fungi</taxon>
        <taxon>Dikarya</taxon>
        <taxon>Basidiomycota</taxon>
        <taxon>Ustilaginomycotina</taxon>
        <taxon>Malasseziomycetes</taxon>
        <taxon>Malasseziales</taxon>
        <taxon>Malasseziaceae</taxon>
        <taxon>Malassezia</taxon>
    </lineage>
</organism>
<dbReference type="Proteomes" id="UP000269793">
    <property type="component" value="Chromosome V"/>
</dbReference>
<dbReference type="InterPro" id="IPR029052">
    <property type="entry name" value="Metallo-depent_PP-like"/>
</dbReference>
<dbReference type="PANTHER" id="PTHR46546:SF4">
    <property type="entry name" value="SHEWANELLA-LIKE PROTEIN PHOSPHATASE 1"/>
    <property type="match status" value="1"/>
</dbReference>
<evidence type="ECO:0000313" key="4">
    <source>
        <dbReference type="Proteomes" id="UP000269793"/>
    </source>
</evidence>
<keyword evidence="1" id="KW-0732">Signal</keyword>
<dbReference type="OrthoDB" id="5976022at2759"/>
<feature type="signal peptide" evidence="1">
    <location>
        <begin position="1"/>
        <end position="25"/>
    </location>
</feature>
<sequence length="282" mass="30437">MQAAWLVAWALGLAALCLPWPRVVGETRRIVALGDIHGDYAHATAVLRAAGLLHAHHDAWAGGKTVFVSTGDTIDRGDDTIRLYQLFQRLRNESRAHGGDVIHVLGNHEMMNAMLDWRYVTPGDVASFGGMDERRDAMSLHGWLGTEWMQHYQVTTHVDLLPAADMPLYPTHRASFVHGGITPTFADMGVDAMNDVGHTLLEKSLARRGPLSKAEQALWSSDGPFWFRGYAQDPAKAACMMAEQARSSLGVSRASAPAATAASTSSTPASAARTAAALAPWT</sequence>
<dbReference type="VEuPathDB" id="FungiDB:DNF11_3089"/>
<dbReference type="PANTHER" id="PTHR46546">
    <property type="entry name" value="SHEWANELLA-LIKE PROTEIN PHOSPHATASE 1"/>
    <property type="match status" value="1"/>
</dbReference>
<keyword evidence="4" id="KW-1185">Reference proteome</keyword>
<protein>
    <recommendedName>
        <fullName evidence="2">Calcineurin-like phosphoesterase domain-containing protein</fullName>
    </recommendedName>
</protein>
<dbReference type="AlphaFoldDB" id="A0A3G2S9Y9"/>
<proteinExistence type="predicted"/>
<accession>A0A3G2S9Y9</accession>
<name>A0A3G2S9Y9_MALR7</name>